<evidence type="ECO:0000313" key="5">
    <source>
        <dbReference type="Proteomes" id="UP000292445"/>
    </source>
</evidence>
<evidence type="ECO:0000256" key="3">
    <source>
        <dbReference type="SAM" id="SignalP"/>
    </source>
</evidence>
<feature type="coiled-coil region" evidence="2">
    <location>
        <begin position="330"/>
        <end position="357"/>
    </location>
</feature>
<accession>A0A4Q7NN95</accession>
<comment type="similarity">
    <text evidence="1">Belongs to the outer membrane factor (OMF) (TC 1.B.17) family.</text>
</comment>
<evidence type="ECO:0000256" key="1">
    <source>
        <dbReference type="ARBA" id="ARBA00007613"/>
    </source>
</evidence>
<reference evidence="4 5" key="1">
    <citation type="submission" date="2019-02" db="EMBL/GenBank/DDBJ databases">
        <title>Genomic Encyclopedia of Type Strains, Phase IV (KMG-IV): sequencing the most valuable type-strain genomes for metagenomic binning, comparative biology and taxonomic classification.</title>
        <authorList>
            <person name="Goeker M."/>
        </authorList>
    </citation>
    <scope>NUCLEOTIDE SEQUENCE [LARGE SCALE GENOMIC DNA]</scope>
    <source>
        <strain evidence="4 5">K24</strain>
    </source>
</reference>
<dbReference type="InterPro" id="IPR010131">
    <property type="entry name" value="MdtP/NodT-like"/>
</dbReference>
<dbReference type="OrthoDB" id="9791261at2"/>
<evidence type="ECO:0000313" key="4">
    <source>
        <dbReference type="EMBL" id="RZS86468.1"/>
    </source>
</evidence>
<keyword evidence="3" id="KW-0732">Signal</keyword>
<proteinExistence type="inferred from homology"/>
<dbReference type="Pfam" id="PF02321">
    <property type="entry name" value="OEP"/>
    <property type="match status" value="2"/>
</dbReference>
<feature type="signal peptide" evidence="3">
    <location>
        <begin position="1"/>
        <end position="21"/>
    </location>
</feature>
<feature type="coiled-coil region" evidence="2">
    <location>
        <begin position="182"/>
        <end position="211"/>
    </location>
</feature>
<dbReference type="AlphaFoldDB" id="A0A4Q7NN95"/>
<name>A0A4Q7NN95_9BURK</name>
<dbReference type="RefSeq" id="WP_130357558.1">
    <property type="nucleotide sequence ID" value="NZ_SGXC01000001.1"/>
</dbReference>
<evidence type="ECO:0000256" key="2">
    <source>
        <dbReference type="SAM" id="Coils"/>
    </source>
</evidence>
<dbReference type="InterPro" id="IPR003423">
    <property type="entry name" value="OMP_efflux"/>
</dbReference>
<gene>
    <name evidence="4" type="ORF">EV675_2510</name>
</gene>
<feature type="chain" id="PRO_5020677692" evidence="3">
    <location>
        <begin position="22"/>
        <end position="417"/>
    </location>
</feature>
<dbReference type="Proteomes" id="UP000292445">
    <property type="component" value="Unassembled WGS sequence"/>
</dbReference>
<organism evidence="4 5">
    <name type="scientific">Pigmentiphaga kullae</name>
    <dbReference type="NCBI Taxonomy" id="151784"/>
    <lineage>
        <taxon>Bacteria</taxon>
        <taxon>Pseudomonadati</taxon>
        <taxon>Pseudomonadota</taxon>
        <taxon>Betaproteobacteria</taxon>
        <taxon>Burkholderiales</taxon>
        <taxon>Alcaligenaceae</taxon>
        <taxon>Pigmentiphaga</taxon>
    </lineage>
</organism>
<dbReference type="PANTHER" id="PTHR30203:SF24">
    <property type="entry name" value="BLR4935 PROTEIN"/>
    <property type="match status" value="1"/>
</dbReference>
<dbReference type="GO" id="GO:0015562">
    <property type="term" value="F:efflux transmembrane transporter activity"/>
    <property type="evidence" value="ECO:0007669"/>
    <property type="project" value="InterPro"/>
</dbReference>
<keyword evidence="5" id="KW-1185">Reference proteome</keyword>
<dbReference type="EMBL" id="SGXC01000001">
    <property type="protein sequence ID" value="RZS86468.1"/>
    <property type="molecule type" value="Genomic_DNA"/>
</dbReference>
<dbReference type="SUPFAM" id="SSF56954">
    <property type="entry name" value="Outer membrane efflux proteins (OEP)"/>
    <property type="match status" value="1"/>
</dbReference>
<protein>
    <submittedName>
        <fullName evidence="4">Cobalt-zinc-cadmium efflux system outer membrane protein</fullName>
    </submittedName>
</protein>
<sequence>MRRLLWPLGLAAVLSSPMAAAQPRPDPVPILDQVPAAGGPLTLESALAMAAAGNPALAAAAKEAEALQGGVVQARVLPNPDIAFAVEDTRRDSRTTSVELGIPIELGGKRSARILAAERAQTVAVAEFTRARAELRAATVAAFFDLLIAQEGVALANGSAQVAARAADIASRRVAAGKVPPLEETRARVERANADLEVETAQARMQEARRALGSLWGEPDPRFGQAVGSLDVLPARAPVDALLRELEQAPELAAHRLEIERRDAVVGVERSKRYPDVRLTAGTQRNNELGRNQTLLGVSIPLPLFDRNQGNLYEATVRADQARDVHRAMQVRLAHELRQASAQLELARKNADTLRGAVLPGAREAYEAATRGFEAGKSGFLDVLDAQRTLFQARIRYLAVLADTYQAAIAIDRVLGR</sequence>
<dbReference type="Gene3D" id="1.20.1600.10">
    <property type="entry name" value="Outer membrane efflux proteins (OEP)"/>
    <property type="match status" value="1"/>
</dbReference>
<keyword evidence="2" id="KW-0175">Coiled coil</keyword>
<comment type="caution">
    <text evidence="4">The sequence shown here is derived from an EMBL/GenBank/DDBJ whole genome shotgun (WGS) entry which is preliminary data.</text>
</comment>
<dbReference type="PANTHER" id="PTHR30203">
    <property type="entry name" value="OUTER MEMBRANE CATION EFFLUX PROTEIN"/>
    <property type="match status" value="1"/>
</dbReference>